<dbReference type="SUPFAM" id="SSF52172">
    <property type="entry name" value="CheY-like"/>
    <property type="match status" value="1"/>
</dbReference>
<protein>
    <recommendedName>
        <fullName evidence="9">Transcriptional regulatory protein</fullName>
    </recommendedName>
</protein>
<dbReference type="GO" id="GO:0003677">
    <property type="term" value="F:DNA binding"/>
    <property type="evidence" value="ECO:0007669"/>
    <property type="project" value="UniProtKB-KW"/>
</dbReference>
<dbReference type="PIRSF" id="PIRSF006171">
    <property type="entry name" value="RR_citrat_malat"/>
    <property type="match status" value="1"/>
</dbReference>
<dbReference type="PANTHER" id="PTHR45526">
    <property type="entry name" value="TRANSCRIPTIONAL REGULATORY PROTEIN DPIA"/>
    <property type="match status" value="1"/>
</dbReference>
<evidence type="ECO:0000313" key="12">
    <source>
        <dbReference type="EMBL" id="AZI43901.1"/>
    </source>
</evidence>
<keyword evidence="5 9" id="KW-0805">Transcription regulation</keyword>
<dbReference type="InterPro" id="IPR024187">
    <property type="entry name" value="Sig_transdc_resp-reg_cit/mal"/>
</dbReference>
<keyword evidence="4 9" id="KW-0902">Two-component regulatory system</keyword>
<accession>A0A3G8YQF6</accession>
<proteinExistence type="predicted"/>
<evidence type="ECO:0000256" key="8">
    <source>
        <dbReference type="ARBA" id="ARBA00023163"/>
    </source>
</evidence>
<evidence type="ECO:0000256" key="10">
    <source>
        <dbReference type="PROSITE-ProRule" id="PRU00169"/>
    </source>
</evidence>
<dbReference type="Pfam" id="PF00072">
    <property type="entry name" value="Response_reg"/>
    <property type="match status" value="1"/>
</dbReference>
<dbReference type="GO" id="GO:0005737">
    <property type="term" value="C:cytoplasm"/>
    <property type="evidence" value="ECO:0007669"/>
    <property type="project" value="UniProtKB-SubCell"/>
</dbReference>
<dbReference type="InterPro" id="IPR051271">
    <property type="entry name" value="2C-system_Tx_regulators"/>
</dbReference>
<gene>
    <name evidence="12" type="ORF">EHF33_09640</name>
</gene>
<dbReference type="GO" id="GO:0000156">
    <property type="term" value="F:phosphorelay response regulator activity"/>
    <property type="evidence" value="ECO:0007669"/>
    <property type="project" value="TreeGrafter"/>
</dbReference>
<keyword evidence="13" id="KW-1185">Reference proteome</keyword>
<evidence type="ECO:0000259" key="11">
    <source>
        <dbReference type="PROSITE" id="PS50110"/>
    </source>
</evidence>
<evidence type="ECO:0000313" key="13">
    <source>
        <dbReference type="Proteomes" id="UP000276417"/>
    </source>
</evidence>
<evidence type="ECO:0000256" key="1">
    <source>
        <dbReference type="ARBA" id="ARBA00004496"/>
    </source>
</evidence>
<reference evidence="12 13" key="1">
    <citation type="submission" date="2018-11" db="EMBL/GenBank/DDBJ databases">
        <title>Deinococcus shelandsis sp. nov., isolated from South Shetland Islands soil of Antarctica.</title>
        <authorList>
            <person name="Tian J."/>
        </authorList>
    </citation>
    <scope>NUCLEOTIDE SEQUENCE [LARGE SCALE GENOMIC DNA]</scope>
    <source>
        <strain evidence="12 13">S14-83T</strain>
    </source>
</reference>
<dbReference type="Gene3D" id="3.40.50.2300">
    <property type="match status" value="1"/>
</dbReference>
<comment type="subcellular location">
    <subcellularLocation>
        <location evidence="1 9">Cytoplasm</location>
    </subcellularLocation>
</comment>
<evidence type="ECO:0000256" key="5">
    <source>
        <dbReference type="ARBA" id="ARBA00023015"/>
    </source>
</evidence>
<keyword evidence="6 9" id="KW-0238">DNA-binding</keyword>
<evidence type="ECO:0000256" key="2">
    <source>
        <dbReference type="ARBA" id="ARBA00022490"/>
    </source>
</evidence>
<dbReference type="OrthoDB" id="9759232at2"/>
<name>A0A3G8YQF6_9DEIO</name>
<evidence type="ECO:0000256" key="3">
    <source>
        <dbReference type="ARBA" id="ARBA00022553"/>
    </source>
</evidence>
<keyword evidence="7 9" id="KW-0010">Activator</keyword>
<keyword evidence="8 9" id="KW-0804">Transcription</keyword>
<dbReference type="PROSITE" id="PS50110">
    <property type="entry name" value="RESPONSE_REGULATORY"/>
    <property type="match status" value="1"/>
</dbReference>
<dbReference type="AlphaFoldDB" id="A0A3G8YQF6"/>
<dbReference type="SMART" id="SM00448">
    <property type="entry name" value="REC"/>
    <property type="match status" value="1"/>
</dbReference>
<dbReference type="KEGG" id="dph:EHF33_09640"/>
<dbReference type="InterPro" id="IPR011006">
    <property type="entry name" value="CheY-like_superfamily"/>
</dbReference>
<dbReference type="GO" id="GO:0003700">
    <property type="term" value="F:DNA-binding transcription factor activity"/>
    <property type="evidence" value="ECO:0007669"/>
    <property type="project" value="InterPro"/>
</dbReference>
<feature type="modified residue" description="4-aspartylphosphate" evidence="10">
    <location>
        <position position="53"/>
    </location>
</feature>
<feature type="domain" description="Response regulatory" evidence="11">
    <location>
        <begin position="2"/>
        <end position="118"/>
    </location>
</feature>
<evidence type="ECO:0000256" key="9">
    <source>
        <dbReference type="PIRNR" id="PIRNR006171"/>
    </source>
</evidence>
<organism evidence="12 13">
    <name type="scientific">Deinococcus psychrotolerans</name>
    <dbReference type="NCBI Taxonomy" id="2489213"/>
    <lineage>
        <taxon>Bacteria</taxon>
        <taxon>Thermotogati</taxon>
        <taxon>Deinococcota</taxon>
        <taxon>Deinococci</taxon>
        <taxon>Deinococcales</taxon>
        <taxon>Deinococcaceae</taxon>
        <taxon>Deinococcus</taxon>
    </lineage>
</organism>
<evidence type="ECO:0000256" key="4">
    <source>
        <dbReference type="ARBA" id="ARBA00023012"/>
    </source>
</evidence>
<dbReference type="PANTHER" id="PTHR45526:SF1">
    <property type="entry name" value="TRANSCRIPTIONAL REGULATORY PROTEIN DCUR-RELATED"/>
    <property type="match status" value="1"/>
</dbReference>
<dbReference type="Proteomes" id="UP000276417">
    <property type="component" value="Chromosome 1"/>
</dbReference>
<dbReference type="InterPro" id="IPR001789">
    <property type="entry name" value="Sig_transdc_resp-reg_receiver"/>
</dbReference>
<keyword evidence="2 9" id="KW-0963">Cytoplasm</keyword>
<evidence type="ECO:0000256" key="6">
    <source>
        <dbReference type="ARBA" id="ARBA00023125"/>
    </source>
</evidence>
<sequence>MRVLLVEDDLRVARVNREWLERDPDVHVVGTAVNCAQASELLRALTPDLVLLDVHLPDGSGAELLRGWRAAGQWVDVVMVTAAGDEATVRGSLAYGVLDYLIKPFGGSRLAEAVARHRLRARLTQDTFNQAALDRFRGVQASEEAALPKGVDVHTLERVAACLIQALPEPLSAEDVGTRVGLSRVTAWRYLEFLVKSGQAELAHLYGAAGRPAKLYRARE</sequence>
<evidence type="ECO:0000256" key="7">
    <source>
        <dbReference type="ARBA" id="ARBA00023159"/>
    </source>
</evidence>
<keyword evidence="3 10" id="KW-0597">Phosphoprotein</keyword>
<dbReference type="EMBL" id="CP034183">
    <property type="protein sequence ID" value="AZI43901.1"/>
    <property type="molecule type" value="Genomic_DNA"/>
</dbReference>